<comment type="caution">
    <text evidence="2">The sequence shown here is derived from an EMBL/GenBank/DDBJ whole genome shotgun (WGS) entry which is preliminary data.</text>
</comment>
<proteinExistence type="predicted"/>
<evidence type="ECO:0000256" key="1">
    <source>
        <dbReference type="SAM" id="Phobius"/>
    </source>
</evidence>
<sequence>MSFPHSIHRAERHHIYRSWIKAFPAILLNCLLLLLIVFGMHKCVHMHETRKARRAGMSRSYSANSF</sequence>
<reference evidence="3" key="1">
    <citation type="journal article" date="2015" name="Nat. Genet.">
        <title>The genome and transcriptome of the zoonotic hookworm Ancylostoma ceylanicum identify infection-specific gene families.</title>
        <authorList>
            <person name="Schwarz E.M."/>
            <person name="Hu Y."/>
            <person name="Antoshechkin I."/>
            <person name="Miller M.M."/>
            <person name="Sternberg P.W."/>
            <person name="Aroian R.V."/>
        </authorList>
    </citation>
    <scope>NUCLEOTIDE SEQUENCE</scope>
    <source>
        <strain evidence="3">HY135</strain>
    </source>
</reference>
<keyword evidence="1" id="KW-0812">Transmembrane</keyword>
<protein>
    <submittedName>
        <fullName evidence="2">Uncharacterized protein</fullName>
    </submittedName>
</protein>
<accession>A0A016UZU9</accession>
<organism evidence="2 3">
    <name type="scientific">Ancylostoma ceylanicum</name>
    <dbReference type="NCBI Taxonomy" id="53326"/>
    <lineage>
        <taxon>Eukaryota</taxon>
        <taxon>Metazoa</taxon>
        <taxon>Ecdysozoa</taxon>
        <taxon>Nematoda</taxon>
        <taxon>Chromadorea</taxon>
        <taxon>Rhabditida</taxon>
        <taxon>Rhabditina</taxon>
        <taxon>Rhabditomorpha</taxon>
        <taxon>Strongyloidea</taxon>
        <taxon>Ancylostomatidae</taxon>
        <taxon>Ancylostomatinae</taxon>
        <taxon>Ancylostoma</taxon>
    </lineage>
</organism>
<dbReference type="AlphaFoldDB" id="A0A016UZU9"/>
<keyword evidence="1" id="KW-0472">Membrane</keyword>
<gene>
    <name evidence="2" type="primary">Acey_s0022.g572</name>
    <name evidence="2" type="ORF">Y032_0022g572</name>
</gene>
<keyword evidence="3" id="KW-1185">Reference proteome</keyword>
<name>A0A016UZU9_9BILA</name>
<evidence type="ECO:0000313" key="2">
    <source>
        <dbReference type="EMBL" id="EYC20327.1"/>
    </source>
</evidence>
<dbReference type="Proteomes" id="UP000024635">
    <property type="component" value="Unassembled WGS sequence"/>
</dbReference>
<keyword evidence="1" id="KW-1133">Transmembrane helix</keyword>
<evidence type="ECO:0000313" key="3">
    <source>
        <dbReference type="Proteomes" id="UP000024635"/>
    </source>
</evidence>
<dbReference type="OrthoDB" id="10377654at2759"/>
<dbReference type="EMBL" id="JARK01001358">
    <property type="protein sequence ID" value="EYC20327.1"/>
    <property type="molecule type" value="Genomic_DNA"/>
</dbReference>
<feature type="transmembrane region" description="Helical" evidence="1">
    <location>
        <begin position="22"/>
        <end position="44"/>
    </location>
</feature>